<keyword evidence="5" id="KW-1185">Reference proteome</keyword>
<dbReference type="PANTHER" id="PTHR37610:SF97">
    <property type="entry name" value="RETROTRANSPOSON GAG DOMAIN-CONTAINING PROTEIN"/>
    <property type="match status" value="1"/>
</dbReference>
<dbReference type="InterPro" id="IPR012337">
    <property type="entry name" value="RNaseH-like_sf"/>
</dbReference>
<dbReference type="InterPro" id="IPR001584">
    <property type="entry name" value="Integrase_cat-core"/>
</dbReference>
<feature type="domain" description="Integrase catalytic" evidence="3">
    <location>
        <begin position="627"/>
        <end position="719"/>
    </location>
</feature>
<keyword evidence="1" id="KW-0378">Hydrolase</keyword>
<dbReference type="InterPro" id="IPR054722">
    <property type="entry name" value="PolX-like_BBD"/>
</dbReference>
<reference evidence="4" key="1">
    <citation type="submission" date="2020-01" db="EMBL/GenBank/DDBJ databases">
        <authorList>
            <person name="Mishra B."/>
        </authorList>
    </citation>
    <scope>NUCLEOTIDE SEQUENCE [LARGE SCALE GENOMIC DNA]</scope>
</reference>
<name>A0A6D2IUR8_9BRAS</name>
<dbReference type="InterPro" id="IPR036397">
    <property type="entry name" value="RNaseH_sf"/>
</dbReference>
<dbReference type="InterPro" id="IPR043502">
    <property type="entry name" value="DNA/RNA_pol_sf"/>
</dbReference>
<dbReference type="SUPFAM" id="SSF56672">
    <property type="entry name" value="DNA/RNA polymerases"/>
    <property type="match status" value="1"/>
</dbReference>
<accession>A0A6D2IUR8</accession>
<sequence length="1163" mass="128893">MSLLKFICTVDLHLIRRLLDLLHLRRLTASLRDSSVTPDRDAPRRPGVPRSLHPFEVSDSPGNVHSPYHLHSSDHPGLVLTAEPLDGSNYGIWSIAISTSLEAKNKMGFLDGSIPQPDEDDPYFKIWCRCNSMVKSWLLNCVSKKIYMSILYFKSACEIWKDLHTRFHKSNLPRLYKLRHQIHSLRQGSLDLSSYHTHVQSLWEELSSLQVTGSVEDLLAERETNRVIDFLMGLNDNYESIRSRILMKKTLPSLSEVFNLLDQEESQQSVKFSIDVAPSAFQISHSGPLASPVPPTPASGGSSSQRDDDKPVCSYCGRVGHVVYRCYKKHGYPSHYKSKQKFTKSGSVLANVAVGDTSSEQVFSADSLSSSQIQQLVAFLSNKLQPPPASPTPEVHSVSASPVPSSVCPISGTYHPSIVCSFSGIDRPYVCSVNSNLPAINAWVIDTGATNHICHDRNAFSTFKPLPDTTVSLPNGILVSIVGLGTIPLGSNLVLTDVLYIPQFKFNLLSVSSLTKSLGCKIWFDESSCVIQERTQGLMIGMGRQVANLYFLDIESLSFQGTSVSSVVANVSSPDLWHKRLGHPSMSKIQPMATWVYLLKNKSDVLEVFPTFISMVENQFDTKVKGFRSDNAPELNFTAFYQSKGIVPFHSCPETPQQNSVVERKHQHILNVARSLLFQSHVPLLYWGDCVLTAVHLINRTPSPVLNDKSPFEVLTKKIPDYDQLKVFGCLCYASTSPKNRTKFDPRSRACIFLGYPNGVKGSKLLDLQSNALIVSRHVIFHEELFPFVQSDLSLDASNLFSDSIVSPPIAPQSSGVDASASSSSVADVPSAIPTDVPEPSVQTSTKRTVKKPAHLQDYYCDSVMSSTIHEIFQYLSYDKRSPKYASFLACIDKEKEPANYTEAKRFLVWCEAMDVEIVALEETDTWDVVSLPPDKHCIGCKWVFKIKFLADGSVERHKARLVAKGYTQEEGVDYNETFSPVVKLTSVKLVLALAAVFGLSLTQLDISNAFLNGDLDEEIYMKLPPGYASKQGDLPPNAVCKLKKSLYGLKQASRQPRRISFCVLVYVDDIIIACNNDSAVDTLKTQLQSFFKLRDLGTLKYFLGLEIARSSEGIFVCQRKYALDLLADAGLLGCKPSSVPMDLSSCPLTKVVITSMSSLIVV</sequence>
<dbReference type="InterPro" id="IPR005162">
    <property type="entry name" value="Retrotrans_gag_dom"/>
</dbReference>
<dbReference type="InterPro" id="IPR025724">
    <property type="entry name" value="GAG-pre-integrase_dom"/>
</dbReference>
<dbReference type="Pfam" id="PF25597">
    <property type="entry name" value="SH3_retrovirus"/>
    <property type="match status" value="1"/>
</dbReference>
<dbReference type="GO" id="GO:0004190">
    <property type="term" value="F:aspartic-type endopeptidase activity"/>
    <property type="evidence" value="ECO:0007669"/>
    <property type="project" value="UniProtKB-KW"/>
</dbReference>
<evidence type="ECO:0000259" key="3">
    <source>
        <dbReference type="PROSITE" id="PS50994"/>
    </source>
</evidence>
<feature type="region of interest" description="Disordered" evidence="2">
    <location>
        <begin position="286"/>
        <end position="310"/>
    </location>
</feature>
<dbReference type="SUPFAM" id="SSF53098">
    <property type="entry name" value="Ribonuclease H-like"/>
    <property type="match status" value="1"/>
</dbReference>
<evidence type="ECO:0000256" key="1">
    <source>
        <dbReference type="ARBA" id="ARBA00022750"/>
    </source>
</evidence>
<protein>
    <recommendedName>
        <fullName evidence="3">Integrase catalytic domain-containing protein</fullName>
    </recommendedName>
</protein>
<dbReference type="Pfam" id="PF13976">
    <property type="entry name" value="gag_pre-integrs"/>
    <property type="match status" value="1"/>
</dbReference>
<dbReference type="EMBL" id="CACVBM020001094">
    <property type="protein sequence ID" value="CAA7030339.1"/>
    <property type="molecule type" value="Genomic_DNA"/>
</dbReference>
<feature type="region of interest" description="Disordered" evidence="2">
    <location>
        <begin position="33"/>
        <end position="53"/>
    </location>
</feature>
<evidence type="ECO:0000313" key="4">
    <source>
        <dbReference type="EMBL" id="CAA7030339.1"/>
    </source>
</evidence>
<gene>
    <name evidence="4" type="ORF">MERR_LOCUS17574</name>
</gene>
<keyword evidence="1" id="KW-0064">Aspartyl protease</keyword>
<dbReference type="GO" id="GO:0015074">
    <property type="term" value="P:DNA integration"/>
    <property type="evidence" value="ECO:0007669"/>
    <property type="project" value="InterPro"/>
</dbReference>
<dbReference type="PROSITE" id="PS50994">
    <property type="entry name" value="INTEGRASE"/>
    <property type="match status" value="1"/>
</dbReference>
<dbReference type="GO" id="GO:0003676">
    <property type="term" value="F:nucleic acid binding"/>
    <property type="evidence" value="ECO:0007669"/>
    <property type="project" value="InterPro"/>
</dbReference>
<dbReference type="InterPro" id="IPR029472">
    <property type="entry name" value="Copia-like_N"/>
</dbReference>
<dbReference type="Pfam" id="PF03732">
    <property type="entry name" value="Retrotrans_gag"/>
    <property type="match status" value="1"/>
</dbReference>
<dbReference type="Pfam" id="PF07727">
    <property type="entry name" value="RVT_2"/>
    <property type="match status" value="2"/>
</dbReference>
<dbReference type="Proteomes" id="UP000467841">
    <property type="component" value="Unassembled WGS sequence"/>
</dbReference>
<organism evidence="4 5">
    <name type="scientific">Microthlaspi erraticum</name>
    <dbReference type="NCBI Taxonomy" id="1685480"/>
    <lineage>
        <taxon>Eukaryota</taxon>
        <taxon>Viridiplantae</taxon>
        <taxon>Streptophyta</taxon>
        <taxon>Embryophyta</taxon>
        <taxon>Tracheophyta</taxon>
        <taxon>Spermatophyta</taxon>
        <taxon>Magnoliopsida</taxon>
        <taxon>eudicotyledons</taxon>
        <taxon>Gunneridae</taxon>
        <taxon>Pentapetalae</taxon>
        <taxon>rosids</taxon>
        <taxon>malvids</taxon>
        <taxon>Brassicales</taxon>
        <taxon>Brassicaceae</taxon>
        <taxon>Coluteocarpeae</taxon>
        <taxon>Microthlaspi</taxon>
    </lineage>
</organism>
<evidence type="ECO:0000313" key="5">
    <source>
        <dbReference type="Proteomes" id="UP000467841"/>
    </source>
</evidence>
<dbReference type="InterPro" id="IPR057670">
    <property type="entry name" value="SH3_retrovirus"/>
</dbReference>
<proteinExistence type="predicted"/>
<dbReference type="OrthoDB" id="1111447at2759"/>
<keyword evidence="1" id="KW-0645">Protease</keyword>
<dbReference type="AlphaFoldDB" id="A0A6D2IUR8"/>
<evidence type="ECO:0000256" key="2">
    <source>
        <dbReference type="SAM" id="MobiDB-lite"/>
    </source>
</evidence>
<dbReference type="PANTHER" id="PTHR37610">
    <property type="entry name" value="CCHC-TYPE DOMAIN-CONTAINING PROTEIN"/>
    <property type="match status" value="1"/>
</dbReference>
<dbReference type="Pfam" id="PF22936">
    <property type="entry name" value="Pol_BBD"/>
    <property type="match status" value="1"/>
</dbReference>
<comment type="caution">
    <text evidence="4">The sequence shown here is derived from an EMBL/GenBank/DDBJ whole genome shotgun (WGS) entry which is preliminary data.</text>
</comment>
<dbReference type="Pfam" id="PF14244">
    <property type="entry name" value="Retrotran_gag_3"/>
    <property type="match status" value="1"/>
</dbReference>
<dbReference type="InterPro" id="IPR013103">
    <property type="entry name" value="RVT_2"/>
</dbReference>
<feature type="region of interest" description="Disordered" evidence="2">
    <location>
        <begin position="827"/>
        <end position="848"/>
    </location>
</feature>
<dbReference type="Gene3D" id="3.30.420.10">
    <property type="entry name" value="Ribonuclease H-like superfamily/Ribonuclease H"/>
    <property type="match status" value="1"/>
</dbReference>